<name>A0A0G1CWX5_9BACT</name>
<reference evidence="1 2" key="1">
    <citation type="journal article" date="2015" name="Nature">
        <title>rRNA introns, odd ribosomes, and small enigmatic genomes across a large radiation of phyla.</title>
        <authorList>
            <person name="Brown C.T."/>
            <person name="Hug L.A."/>
            <person name="Thomas B.C."/>
            <person name="Sharon I."/>
            <person name="Castelle C.J."/>
            <person name="Singh A."/>
            <person name="Wilkins M.J."/>
            <person name="Williams K.H."/>
            <person name="Banfield J.F."/>
        </authorList>
    </citation>
    <scope>NUCLEOTIDE SEQUENCE [LARGE SCALE GENOMIC DNA]</scope>
</reference>
<dbReference type="AlphaFoldDB" id="A0A0G1CWX5"/>
<evidence type="ECO:0000313" key="2">
    <source>
        <dbReference type="Proteomes" id="UP000034837"/>
    </source>
</evidence>
<sequence>MLNKEKHQLVMGRILRDIYGDTTIAPLMGFKGGTCAYFIYGLPRFSVDLDFDLFTTDDETQKMIFEKVKSILARYGEVKDSYIKRFTIFFLLSYGDADHNIKVEVSIRMLMPNLKKFYELKEYLGISMLAGRKDYLFAGKLVALTLRSETAMRDIYDIWYFGKNNWDINADIVKAGTDKSVKDHLTDCIATIEKVKDSQILQGLGELLNEKEKAWVKIHLREETVFLLKNYQSVLK</sequence>
<dbReference type="Pfam" id="PF08843">
    <property type="entry name" value="AbiEii"/>
    <property type="match status" value="1"/>
</dbReference>
<evidence type="ECO:0000313" key="1">
    <source>
        <dbReference type="EMBL" id="KKS54113.1"/>
    </source>
</evidence>
<proteinExistence type="predicted"/>
<accession>A0A0G1CWX5</accession>
<dbReference type="Proteomes" id="UP000034837">
    <property type="component" value="Unassembled WGS sequence"/>
</dbReference>
<evidence type="ECO:0008006" key="3">
    <source>
        <dbReference type="Google" id="ProtNLM"/>
    </source>
</evidence>
<organism evidence="1 2">
    <name type="scientific">Candidatus Magasanikbacteria bacterium GW2011_GWA2_42_32</name>
    <dbReference type="NCBI Taxonomy" id="1619039"/>
    <lineage>
        <taxon>Bacteria</taxon>
        <taxon>Candidatus Magasanikiibacteriota</taxon>
    </lineage>
</organism>
<protein>
    <recommendedName>
        <fullName evidence="3">Nucleotidyl transferase AbiEii/AbiGii toxin family protein</fullName>
    </recommendedName>
</protein>
<dbReference type="InterPro" id="IPR014942">
    <property type="entry name" value="AbiEii"/>
</dbReference>
<dbReference type="Gene3D" id="3.10.450.620">
    <property type="entry name" value="JHP933, nucleotidyltransferase-like core domain"/>
    <property type="match status" value="1"/>
</dbReference>
<gene>
    <name evidence="1" type="ORF">UV20_C0041G0007</name>
</gene>
<comment type="caution">
    <text evidence="1">The sequence shown here is derived from an EMBL/GenBank/DDBJ whole genome shotgun (WGS) entry which is preliminary data.</text>
</comment>
<dbReference type="EMBL" id="LCDO01000041">
    <property type="protein sequence ID" value="KKS54113.1"/>
    <property type="molecule type" value="Genomic_DNA"/>
</dbReference>